<dbReference type="CDD" id="cd03747">
    <property type="entry name" value="Ntn_PGA_like"/>
    <property type="match status" value="1"/>
</dbReference>
<protein>
    <submittedName>
        <fullName evidence="7">Penicillin amidase</fullName>
    </submittedName>
</protein>
<dbReference type="GO" id="GO:0046872">
    <property type="term" value="F:metal ion binding"/>
    <property type="evidence" value="ECO:0007669"/>
    <property type="project" value="UniProtKB-KW"/>
</dbReference>
<keyword evidence="3" id="KW-0865">Zymogen</keyword>
<dbReference type="RefSeq" id="WP_085211180.1">
    <property type="nucleotide sequence ID" value="NZ_FXAM01000001.1"/>
</dbReference>
<evidence type="ECO:0000313" key="8">
    <source>
        <dbReference type="Proteomes" id="UP000192923"/>
    </source>
</evidence>
<dbReference type="EMBL" id="FXAM01000001">
    <property type="protein sequence ID" value="SMF94098.1"/>
    <property type="molecule type" value="Genomic_DNA"/>
</dbReference>
<evidence type="ECO:0000256" key="2">
    <source>
        <dbReference type="ARBA" id="ARBA00022801"/>
    </source>
</evidence>
<evidence type="ECO:0000256" key="6">
    <source>
        <dbReference type="PIRSR" id="PIRSR001227-2"/>
    </source>
</evidence>
<feature type="binding site" evidence="6">
    <location>
        <position position="333"/>
    </location>
    <ligand>
        <name>Ca(2+)</name>
        <dbReference type="ChEBI" id="CHEBI:29108"/>
    </ligand>
</feature>
<dbReference type="SUPFAM" id="SSF56235">
    <property type="entry name" value="N-terminal nucleophile aminohydrolases (Ntn hydrolases)"/>
    <property type="match status" value="1"/>
</dbReference>
<reference evidence="7 8" key="1">
    <citation type="submission" date="2016-12" db="EMBL/GenBank/DDBJ databases">
        <authorList>
            <person name="Song W.-J."/>
            <person name="Kurnit D.M."/>
        </authorList>
    </citation>
    <scope>NUCLEOTIDE SEQUENCE [LARGE SCALE GENOMIC DNA]</scope>
    <source>
        <strain evidence="7 8">175</strain>
    </source>
</reference>
<evidence type="ECO:0000256" key="4">
    <source>
        <dbReference type="ARBA" id="ARBA00038735"/>
    </source>
</evidence>
<dbReference type="InterPro" id="IPR043146">
    <property type="entry name" value="Penicillin_amidase_N_B-knob"/>
</dbReference>
<keyword evidence="2" id="KW-0378">Hydrolase</keyword>
<dbReference type="InterPro" id="IPR014395">
    <property type="entry name" value="Pen/GL7ACA/AHL_acylase"/>
</dbReference>
<comment type="cofactor">
    <cofactor evidence="6">
        <name>Ca(2+)</name>
        <dbReference type="ChEBI" id="CHEBI:29108"/>
    </cofactor>
    <text evidence="6">Binds 1 Ca(2+) ion per dimer.</text>
</comment>
<dbReference type="PANTHER" id="PTHR34218">
    <property type="entry name" value="PEPTIDASE S45 PENICILLIN AMIDASE"/>
    <property type="match status" value="1"/>
</dbReference>
<feature type="binding site" evidence="6">
    <location>
        <position position="187"/>
    </location>
    <ligand>
        <name>Ca(2+)</name>
        <dbReference type="ChEBI" id="CHEBI:29108"/>
    </ligand>
</feature>
<dbReference type="GO" id="GO:0017000">
    <property type="term" value="P:antibiotic biosynthetic process"/>
    <property type="evidence" value="ECO:0007669"/>
    <property type="project" value="InterPro"/>
</dbReference>
<dbReference type="Pfam" id="PF01804">
    <property type="entry name" value="Penicil_amidase"/>
    <property type="match status" value="1"/>
</dbReference>
<dbReference type="PIRSF" id="PIRSF001227">
    <property type="entry name" value="Pen_acylase"/>
    <property type="match status" value="1"/>
</dbReference>
<evidence type="ECO:0000256" key="1">
    <source>
        <dbReference type="ARBA" id="ARBA00006586"/>
    </source>
</evidence>
<feature type="active site" description="Nucleophile" evidence="5">
    <location>
        <position position="261"/>
    </location>
</feature>
<comment type="subunit">
    <text evidence="4">Heterodimer of an alpha subunit and a beta subunit processed from the same precursor.</text>
</comment>
<dbReference type="InterPro" id="IPR029055">
    <property type="entry name" value="Ntn_hydrolases_N"/>
</dbReference>
<evidence type="ECO:0000256" key="5">
    <source>
        <dbReference type="PIRSR" id="PIRSR001227-1"/>
    </source>
</evidence>
<organism evidence="7 8">
    <name type="scientific">Methylomagnum ishizawai</name>
    <dbReference type="NCBI Taxonomy" id="1760988"/>
    <lineage>
        <taxon>Bacteria</taxon>
        <taxon>Pseudomonadati</taxon>
        <taxon>Pseudomonadota</taxon>
        <taxon>Gammaproteobacteria</taxon>
        <taxon>Methylococcales</taxon>
        <taxon>Methylococcaceae</taxon>
        <taxon>Methylomagnum</taxon>
    </lineage>
</organism>
<dbReference type="Gene3D" id="3.60.20.10">
    <property type="entry name" value="Glutamine Phosphoribosylpyrophosphate, subunit 1, domain 1"/>
    <property type="match status" value="1"/>
</dbReference>
<keyword evidence="6" id="KW-0479">Metal-binding</keyword>
<dbReference type="Gene3D" id="1.10.1400.10">
    <property type="match status" value="1"/>
</dbReference>
<comment type="similarity">
    <text evidence="1">Belongs to the peptidase S45 family.</text>
</comment>
<dbReference type="Proteomes" id="UP000192923">
    <property type="component" value="Unassembled WGS sequence"/>
</dbReference>
<dbReference type="Gene3D" id="1.10.439.10">
    <property type="entry name" value="Penicillin Amidohydrolase, domain 1"/>
    <property type="match status" value="1"/>
</dbReference>
<dbReference type="InterPro" id="IPR023343">
    <property type="entry name" value="Penicillin_amidase_dom1"/>
</dbReference>
<dbReference type="OrthoDB" id="9760084at2"/>
<name>A0A1Y6CTZ5_9GAMM</name>
<dbReference type="InterPro" id="IPR002692">
    <property type="entry name" value="S45"/>
</dbReference>
<evidence type="ECO:0000313" key="7">
    <source>
        <dbReference type="EMBL" id="SMF94098.1"/>
    </source>
</evidence>
<feature type="binding site" evidence="6">
    <location>
        <position position="336"/>
    </location>
    <ligand>
        <name>Ca(2+)</name>
        <dbReference type="ChEBI" id="CHEBI:29108"/>
    </ligand>
</feature>
<dbReference type="AlphaFoldDB" id="A0A1Y6CTZ5"/>
<evidence type="ECO:0000256" key="3">
    <source>
        <dbReference type="ARBA" id="ARBA00023145"/>
    </source>
</evidence>
<proteinExistence type="inferred from homology"/>
<keyword evidence="8" id="KW-1185">Reference proteome</keyword>
<keyword evidence="6" id="KW-0106">Calcium</keyword>
<dbReference type="PANTHER" id="PTHR34218:SF4">
    <property type="entry name" value="ACYL-HOMOSERINE LACTONE ACYLASE QUIP"/>
    <property type="match status" value="1"/>
</dbReference>
<dbReference type="STRING" id="1760988.SAMN02949497_1405"/>
<dbReference type="GO" id="GO:0016811">
    <property type="term" value="F:hydrolase activity, acting on carbon-nitrogen (but not peptide) bonds, in linear amides"/>
    <property type="evidence" value="ECO:0007669"/>
    <property type="project" value="InterPro"/>
</dbReference>
<dbReference type="InterPro" id="IPR043147">
    <property type="entry name" value="Penicillin_amidase_A-knob"/>
</dbReference>
<sequence length="792" mass="86366">MLLKHKLYVLSFALLGLTAPVAYQIDRMAMSLPRLDGEIRIPGLSGPVTVEADAKAIPTVTAPIREDAQRALGYLHARDRLFQMDLMRRKSAGRLAEIFGEKALPVDLAQRVYEFQRTAQAIAAHLPPDQQAALAAYAQGVNAYIAGAQEFPPEFRVLRYRPEPWQAADSLLVALGMFQTLSDQETEERMLTTMARLLPPEVVAFLTPDTDEYTRPLLGGAGSHRPAQPVPVAAIAHLLEANAGRNPPLAAVGPEPPDIGSNNWAVGGRKTADGRALVANDMHLPLGVPNVWYRARLRYGEVDISGVTLPGAPPIVVGSNGHIAWGFTNIEGDFLDLVRLEINPANADEYRTPEGWRRFETRQETLQVKDGPPVPVTLKSTLWGPVSPAPLLGDPVAIHWNALDPQAVNLGLIDMDRATTLEHAMALLNRTGSPPQNVVLADADGHIAWTYMGYYPKRVGLDGSVAESWAKPGVGWDGYIPPEQLPRLIDPPEGFIATANSRTLGKDYPYIIGHGFANGYRAYRIAEQLRAKPLWSEADLLGLQLDTTSGFYEFYRELALATLDEAALKSDPALADAKAAIQAWDGRLAPDSLGIGLLINWRLDLAQALFAPLMAGCAAAEPGFAYRWREQETPLRAWLAGRAPDTLPERHTDWHGFLLDNLKRSAAKLLAEHPGAQLAALPWGEINRVAIRHPFSRSFPAAGFLLDMPETAGACNSFCIKALNNGHGASERMAVSPNHPEAGILHIPGGQSGHPLSPYYRDQERAWAEGRPLPFLPGKTEHRLTLVPDRAG</sequence>
<dbReference type="Gene3D" id="2.30.120.10">
    <property type="match status" value="1"/>
</dbReference>
<accession>A0A1Y6CTZ5</accession>
<gene>
    <name evidence="7" type="ORF">SAMN02949497_1405</name>
</gene>